<evidence type="ECO:0000313" key="2">
    <source>
        <dbReference type="EMBL" id="CDW56666.1"/>
    </source>
</evidence>
<dbReference type="Gene3D" id="3.40.33.10">
    <property type="entry name" value="CAP"/>
    <property type="match status" value="1"/>
</dbReference>
<keyword evidence="3" id="KW-1185">Reference proteome</keyword>
<dbReference type="InterPro" id="IPR043708">
    <property type="entry name" value="DUF5648"/>
</dbReference>
<dbReference type="Proteomes" id="UP000030665">
    <property type="component" value="Unassembled WGS sequence"/>
</dbReference>
<evidence type="ECO:0000259" key="1">
    <source>
        <dbReference type="Pfam" id="PF18885"/>
    </source>
</evidence>
<reference evidence="2" key="1">
    <citation type="submission" date="2014-01" db="EMBL/GenBank/DDBJ databases">
        <authorList>
            <person name="Aslett M."/>
        </authorList>
    </citation>
    <scope>NUCLEOTIDE SEQUENCE</scope>
</reference>
<dbReference type="AlphaFoldDB" id="A0A077Z8Z8"/>
<dbReference type="OrthoDB" id="414826at2759"/>
<dbReference type="Pfam" id="PF18885">
    <property type="entry name" value="DUF5648"/>
    <property type="match status" value="1"/>
</dbReference>
<gene>
    <name evidence="2" type="ORF">TTRE_0000494801</name>
</gene>
<dbReference type="STRING" id="36087.A0A077Z8Z8"/>
<dbReference type="InterPro" id="IPR035940">
    <property type="entry name" value="CAP_sf"/>
</dbReference>
<proteinExistence type="predicted"/>
<name>A0A077Z8Z8_TRITR</name>
<dbReference type="SUPFAM" id="SSF55797">
    <property type="entry name" value="PR-1-like"/>
    <property type="match status" value="1"/>
</dbReference>
<sequence>MPVNALAFILTFKTSWDPELEAEAQKISDNCLIVEKNDKYGIGMVYTPDPVASTSKYVDLVNDAASAVSGDCTCAAGKQEQCDMYKQFTYWEGGKIGCAVSECSAPPNVRTKVMTCLFEKRFHGAKCSYAKGTACNFCSAGLNCVDGLCCKSVEPSKDGSCGLKPEQLVPLYKLYDRSQKYTALTTLNMVKEQLKLLGYFDNGTIGYISPIEQSSCGKLKPLIELGSPSKKELLVYVADKLHMLQLAKSGYLYRGTIGYVVEEEGFCSSTLSVYNFGLYEASNFYLSNEEEAEKLVGRRDNLAPAYKGKPFAIWKEE</sequence>
<reference evidence="2" key="2">
    <citation type="submission" date="2014-03" db="EMBL/GenBank/DDBJ databases">
        <title>The whipworm genome and dual-species transcriptomics of an intimate host-pathogen interaction.</title>
        <authorList>
            <person name="Foth B.J."/>
            <person name="Tsai I.J."/>
            <person name="Reid A.J."/>
            <person name="Bancroft A.J."/>
            <person name="Nichol S."/>
            <person name="Tracey A."/>
            <person name="Holroyd N."/>
            <person name="Cotton J.A."/>
            <person name="Stanley E.J."/>
            <person name="Zarowiecki M."/>
            <person name="Liu J.Z."/>
            <person name="Huckvale T."/>
            <person name="Cooper P.J."/>
            <person name="Grencis R.K."/>
            <person name="Berriman M."/>
        </authorList>
    </citation>
    <scope>NUCLEOTIDE SEQUENCE [LARGE SCALE GENOMIC DNA]</scope>
</reference>
<accession>A0A077Z8Z8</accession>
<protein>
    <submittedName>
        <fullName evidence="2">CAP domain containing protein</fullName>
    </submittedName>
</protein>
<dbReference type="EMBL" id="HG806066">
    <property type="protein sequence ID" value="CDW56666.1"/>
    <property type="molecule type" value="Genomic_DNA"/>
</dbReference>
<evidence type="ECO:0000313" key="3">
    <source>
        <dbReference type="Proteomes" id="UP000030665"/>
    </source>
</evidence>
<organism evidence="2 3">
    <name type="scientific">Trichuris trichiura</name>
    <name type="common">Whipworm</name>
    <name type="synonym">Trichocephalus trichiurus</name>
    <dbReference type="NCBI Taxonomy" id="36087"/>
    <lineage>
        <taxon>Eukaryota</taxon>
        <taxon>Metazoa</taxon>
        <taxon>Ecdysozoa</taxon>
        <taxon>Nematoda</taxon>
        <taxon>Enoplea</taxon>
        <taxon>Dorylaimia</taxon>
        <taxon>Trichinellida</taxon>
        <taxon>Trichuridae</taxon>
        <taxon>Trichuris</taxon>
    </lineage>
</organism>
<feature type="domain" description="DUF5648" evidence="1">
    <location>
        <begin position="170"/>
        <end position="297"/>
    </location>
</feature>